<dbReference type="GO" id="GO:0008270">
    <property type="term" value="F:zinc ion binding"/>
    <property type="evidence" value="ECO:0007669"/>
    <property type="project" value="InterPro"/>
</dbReference>
<evidence type="ECO:0000313" key="4">
    <source>
        <dbReference type="Proteomes" id="UP001201262"/>
    </source>
</evidence>
<dbReference type="SMART" id="SM00906">
    <property type="entry name" value="Fungal_trans"/>
    <property type="match status" value="1"/>
</dbReference>
<keyword evidence="1" id="KW-0539">Nucleus</keyword>
<evidence type="ECO:0000313" key="3">
    <source>
        <dbReference type="EMBL" id="KAH8702204.1"/>
    </source>
</evidence>
<dbReference type="AlphaFoldDB" id="A0AAD4KXA4"/>
<comment type="caution">
    <text evidence="3">The sequence shown here is derived from an EMBL/GenBank/DDBJ whole genome shotgun (WGS) entry which is preliminary data.</text>
</comment>
<dbReference type="Pfam" id="PF04082">
    <property type="entry name" value="Fungal_trans"/>
    <property type="match status" value="1"/>
</dbReference>
<evidence type="ECO:0000259" key="2">
    <source>
        <dbReference type="SMART" id="SM00906"/>
    </source>
</evidence>
<name>A0AAD4KXA4_9EURO</name>
<dbReference type="PANTHER" id="PTHR47425:SF2">
    <property type="entry name" value="FARB-RELATED"/>
    <property type="match status" value="1"/>
</dbReference>
<dbReference type="GO" id="GO:0003677">
    <property type="term" value="F:DNA binding"/>
    <property type="evidence" value="ECO:0007669"/>
    <property type="project" value="InterPro"/>
</dbReference>
<sequence>MGQLSCAVTPRGQGDCNDDIRLPNYIEHAPSHITKKDLDYLQSKGALGLPHYKVQMKQWKAYWKYAYPCNPILDPTEIMNIMQGHKSRTKISLFLFQCVLLVGRLFLDIHEGSCTNSVHLQAMFQKIRLLYNLGWETNPFVVLKSLLLMTWFPQSVDESKGQAYWITQAVSLAFRIGLHRDPSQLDIEQRLRSLRKRLWWCLYVRERTLNLDAGLPWIIDENDYDVPMITIHDFELVPPSCGFEDNIPFAELGAINRQRQIALMSVERAALMVLVGRLPSISIHIADRSKKRPGKPLLHTHGQRLNKLSIDEFDYSLDQWMNNLPPEVNYHGSNSLASWVGDGQLYMHCTMLRLSYSIVRLQSAALRYLQNKSIVDHRSRKMVSAACFLIIDLIEELNYHEYSAYVPLYGFSTLRPVLIWAIISQEQNIKRYQGFPQLLALQYKVGKADPYYLLFQSYLQHKNITMKEDTLYLSP</sequence>
<dbReference type="GO" id="GO:0006351">
    <property type="term" value="P:DNA-templated transcription"/>
    <property type="evidence" value="ECO:0007669"/>
    <property type="project" value="InterPro"/>
</dbReference>
<feature type="domain" description="Xylanolytic transcriptional activator regulatory" evidence="2">
    <location>
        <begin position="162"/>
        <end position="234"/>
    </location>
</feature>
<dbReference type="RefSeq" id="XP_046075580.1">
    <property type="nucleotide sequence ID" value="XM_046219972.1"/>
</dbReference>
<gene>
    <name evidence="3" type="ORF">BGW36DRAFT_424487</name>
</gene>
<evidence type="ECO:0000256" key="1">
    <source>
        <dbReference type="ARBA" id="ARBA00023242"/>
    </source>
</evidence>
<proteinExistence type="predicted"/>
<dbReference type="Proteomes" id="UP001201262">
    <property type="component" value="Unassembled WGS sequence"/>
</dbReference>
<organism evidence="3 4">
    <name type="scientific">Talaromyces proteolyticus</name>
    <dbReference type="NCBI Taxonomy" id="1131652"/>
    <lineage>
        <taxon>Eukaryota</taxon>
        <taxon>Fungi</taxon>
        <taxon>Dikarya</taxon>
        <taxon>Ascomycota</taxon>
        <taxon>Pezizomycotina</taxon>
        <taxon>Eurotiomycetes</taxon>
        <taxon>Eurotiomycetidae</taxon>
        <taxon>Eurotiales</taxon>
        <taxon>Trichocomaceae</taxon>
        <taxon>Talaromyces</taxon>
        <taxon>Talaromyces sect. Bacilispori</taxon>
    </lineage>
</organism>
<dbReference type="EMBL" id="JAJTJA010000003">
    <property type="protein sequence ID" value="KAH8702204.1"/>
    <property type="molecule type" value="Genomic_DNA"/>
</dbReference>
<dbReference type="CDD" id="cd12148">
    <property type="entry name" value="fungal_TF_MHR"/>
    <property type="match status" value="1"/>
</dbReference>
<dbReference type="InterPro" id="IPR052761">
    <property type="entry name" value="Fungal_Detox/Toxin_TFs"/>
</dbReference>
<dbReference type="InterPro" id="IPR007219">
    <property type="entry name" value="XnlR_reg_dom"/>
</dbReference>
<protein>
    <submittedName>
        <fullName evidence="3">Fungal-specific transcription factor domain-containing protein</fullName>
    </submittedName>
</protein>
<reference evidence="3" key="1">
    <citation type="submission" date="2021-12" db="EMBL/GenBank/DDBJ databases">
        <title>Convergent genome expansion in fungi linked to evolution of root-endophyte symbiosis.</title>
        <authorList>
            <consortium name="DOE Joint Genome Institute"/>
            <person name="Ke Y.-H."/>
            <person name="Bonito G."/>
            <person name="Liao H.-L."/>
            <person name="Looney B."/>
            <person name="Rojas-Flechas A."/>
            <person name="Nash J."/>
            <person name="Hameed K."/>
            <person name="Schadt C."/>
            <person name="Martin F."/>
            <person name="Crous P.W."/>
            <person name="Miettinen O."/>
            <person name="Magnuson J.K."/>
            <person name="Labbe J."/>
            <person name="Jacobson D."/>
            <person name="Doktycz M.J."/>
            <person name="Veneault-Fourrey C."/>
            <person name="Kuo A."/>
            <person name="Mondo S."/>
            <person name="Calhoun S."/>
            <person name="Riley R."/>
            <person name="Ohm R."/>
            <person name="LaButti K."/>
            <person name="Andreopoulos B."/>
            <person name="Pangilinan J."/>
            <person name="Nolan M."/>
            <person name="Tritt A."/>
            <person name="Clum A."/>
            <person name="Lipzen A."/>
            <person name="Daum C."/>
            <person name="Barry K."/>
            <person name="Grigoriev I.V."/>
            <person name="Vilgalys R."/>
        </authorList>
    </citation>
    <scope>NUCLEOTIDE SEQUENCE</scope>
    <source>
        <strain evidence="3">PMI_201</strain>
    </source>
</reference>
<accession>A0AAD4KXA4</accession>
<dbReference type="PANTHER" id="PTHR47425">
    <property type="entry name" value="FARB-RELATED"/>
    <property type="match status" value="1"/>
</dbReference>
<dbReference type="GeneID" id="70250259"/>
<keyword evidence="4" id="KW-1185">Reference proteome</keyword>